<keyword evidence="3" id="KW-1185">Reference proteome</keyword>
<evidence type="ECO:0000313" key="3">
    <source>
        <dbReference type="Proteomes" id="UP000236959"/>
    </source>
</evidence>
<sequence length="128" mass="14222">MGKGLGTTPDICVDAFIEAMRKTMPDEQKLKLDRPDVRANIAPLGEAVFDIAVGPAQTRADRDSDRVFFDWLSAITKWMVEMEKWRMGVTKVIADAQTLKALRQDVGKLPTPTAPPSRRPSRLTGAIR</sequence>
<protein>
    <submittedName>
        <fullName evidence="2">Uncharacterized protein</fullName>
    </submittedName>
</protein>
<gene>
    <name evidence="2" type="ORF">CLV41_11087</name>
</gene>
<feature type="region of interest" description="Disordered" evidence="1">
    <location>
        <begin position="104"/>
        <end position="128"/>
    </location>
</feature>
<evidence type="ECO:0000313" key="2">
    <source>
        <dbReference type="EMBL" id="POF29083.1"/>
    </source>
</evidence>
<comment type="caution">
    <text evidence="2">The sequence shown here is derived from an EMBL/GenBank/DDBJ whole genome shotgun (WGS) entry which is preliminary data.</text>
</comment>
<evidence type="ECO:0000256" key="1">
    <source>
        <dbReference type="SAM" id="MobiDB-lite"/>
    </source>
</evidence>
<dbReference type="EMBL" id="PPCN01000010">
    <property type="protein sequence ID" value="POF29083.1"/>
    <property type="molecule type" value="Genomic_DNA"/>
</dbReference>
<name>A0A2S3UNE6_9HYPH</name>
<dbReference type="AlphaFoldDB" id="A0A2S3UNE6"/>
<reference evidence="2 3" key="1">
    <citation type="submission" date="2018-01" db="EMBL/GenBank/DDBJ databases">
        <title>Genomic Encyclopedia of Archaeal and Bacterial Type Strains, Phase II (KMG-II): from individual species to whole genera.</title>
        <authorList>
            <person name="Goeker M."/>
        </authorList>
    </citation>
    <scope>NUCLEOTIDE SEQUENCE [LARGE SCALE GENOMIC DNA]</scope>
    <source>
        <strain evidence="2 3">DSM 17023</strain>
    </source>
</reference>
<proteinExistence type="predicted"/>
<dbReference type="RefSeq" id="WP_103224242.1">
    <property type="nucleotide sequence ID" value="NZ_PPCN01000010.1"/>
</dbReference>
<accession>A0A2S3UNE6</accession>
<dbReference type="Proteomes" id="UP000236959">
    <property type="component" value="Unassembled WGS sequence"/>
</dbReference>
<organism evidence="2 3">
    <name type="scientific">Roseibium marinum</name>
    <dbReference type="NCBI Taxonomy" id="281252"/>
    <lineage>
        <taxon>Bacteria</taxon>
        <taxon>Pseudomonadati</taxon>
        <taxon>Pseudomonadota</taxon>
        <taxon>Alphaproteobacteria</taxon>
        <taxon>Hyphomicrobiales</taxon>
        <taxon>Stappiaceae</taxon>
        <taxon>Roseibium</taxon>
    </lineage>
</organism>